<keyword evidence="3" id="KW-1185">Reference proteome</keyword>
<evidence type="ECO:0000313" key="2">
    <source>
        <dbReference type="EMBL" id="KAJ8424086.1"/>
    </source>
</evidence>
<comment type="caution">
    <text evidence="2">The sequence shown here is derived from an EMBL/GenBank/DDBJ whole genome shotgun (WGS) entry which is preliminary data.</text>
</comment>
<dbReference type="Proteomes" id="UP001153076">
    <property type="component" value="Unassembled WGS sequence"/>
</dbReference>
<evidence type="ECO:0000256" key="1">
    <source>
        <dbReference type="SAM" id="MobiDB-lite"/>
    </source>
</evidence>
<dbReference type="EMBL" id="JAKOGI010001780">
    <property type="protein sequence ID" value="KAJ8424086.1"/>
    <property type="molecule type" value="Genomic_DNA"/>
</dbReference>
<sequence length="276" mass="31568">MSQAIDEPNGRKLKQKRAETREGCQAYIILGLIEDGKFEIIKFHEGHRRVYVRQMYCHVQGITIIESDRDYEIKHNYENKTRIPYVVHNEETSECQCSCHFFNLDEIGYFLLRQGCFKTFEDKAWVILFSFPFSVCTPPIHFRSLPFRIRLEVGCELVQPGPTCTWVGFEPAQAHGERGTGQPDPYPCGTWVGVGGGGNKFILQEEMRHFEQLAGYESVQRQHDVEVDGDATQPNTEHEAKPQQPNSQSIGHTTGPQPTRPPLHPNRDETGSNNYT</sequence>
<reference evidence="2" key="1">
    <citation type="submission" date="2022-04" db="EMBL/GenBank/DDBJ databases">
        <title>Carnegiea gigantea Genome sequencing and assembly v2.</title>
        <authorList>
            <person name="Copetti D."/>
            <person name="Sanderson M.J."/>
            <person name="Burquez A."/>
            <person name="Wojciechowski M.F."/>
        </authorList>
    </citation>
    <scope>NUCLEOTIDE SEQUENCE</scope>
    <source>
        <strain evidence="2">SGP5-SGP5p</strain>
        <tissue evidence="2">Aerial part</tissue>
    </source>
</reference>
<gene>
    <name evidence="2" type="ORF">Cgig2_012694</name>
</gene>
<evidence type="ECO:0000313" key="3">
    <source>
        <dbReference type="Proteomes" id="UP001153076"/>
    </source>
</evidence>
<protein>
    <submittedName>
        <fullName evidence="2">Uncharacterized protein</fullName>
    </submittedName>
</protein>
<accession>A0A9Q1JKW1</accession>
<feature type="region of interest" description="Disordered" evidence="1">
    <location>
        <begin position="229"/>
        <end position="276"/>
    </location>
</feature>
<dbReference type="AlphaFoldDB" id="A0A9Q1JKW1"/>
<proteinExistence type="predicted"/>
<feature type="compositionally biased region" description="Polar residues" evidence="1">
    <location>
        <begin position="243"/>
        <end position="257"/>
    </location>
</feature>
<organism evidence="2 3">
    <name type="scientific">Carnegiea gigantea</name>
    <dbReference type="NCBI Taxonomy" id="171969"/>
    <lineage>
        <taxon>Eukaryota</taxon>
        <taxon>Viridiplantae</taxon>
        <taxon>Streptophyta</taxon>
        <taxon>Embryophyta</taxon>
        <taxon>Tracheophyta</taxon>
        <taxon>Spermatophyta</taxon>
        <taxon>Magnoliopsida</taxon>
        <taxon>eudicotyledons</taxon>
        <taxon>Gunneridae</taxon>
        <taxon>Pentapetalae</taxon>
        <taxon>Caryophyllales</taxon>
        <taxon>Cactineae</taxon>
        <taxon>Cactaceae</taxon>
        <taxon>Cactoideae</taxon>
        <taxon>Echinocereeae</taxon>
        <taxon>Carnegiea</taxon>
    </lineage>
</organism>
<name>A0A9Q1JKW1_9CARY</name>